<proteinExistence type="predicted"/>
<reference evidence="1 2" key="1">
    <citation type="journal article" date="2021" name="Hortic Res">
        <title>High-quality reference genome and annotation aids understanding of berry development for evergreen blueberry (Vaccinium darrowii).</title>
        <authorList>
            <person name="Yu J."/>
            <person name="Hulse-Kemp A.M."/>
            <person name="Babiker E."/>
            <person name="Staton M."/>
        </authorList>
    </citation>
    <scope>NUCLEOTIDE SEQUENCE [LARGE SCALE GENOMIC DNA]</scope>
    <source>
        <strain evidence="2">cv. NJ 8807/NJ 8810</strain>
        <tissue evidence="1">Young leaf</tissue>
    </source>
</reference>
<keyword evidence="2" id="KW-1185">Reference proteome</keyword>
<dbReference type="Proteomes" id="UP000828048">
    <property type="component" value="Chromosome 10"/>
</dbReference>
<gene>
    <name evidence="1" type="ORF">Vadar_027281</name>
</gene>
<organism evidence="1 2">
    <name type="scientific">Vaccinium darrowii</name>
    <dbReference type="NCBI Taxonomy" id="229202"/>
    <lineage>
        <taxon>Eukaryota</taxon>
        <taxon>Viridiplantae</taxon>
        <taxon>Streptophyta</taxon>
        <taxon>Embryophyta</taxon>
        <taxon>Tracheophyta</taxon>
        <taxon>Spermatophyta</taxon>
        <taxon>Magnoliopsida</taxon>
        <taxon>eudicotyledons</taxon>
        <taxon>Gunneridae</taxon>
        <taxon>Pentapetalae</taxon>
        <taxon>asterids</taxon>
        <taxon>Ericales</taxon>
        <taxon>Ericaceae</taxon>
        <taxon>Vaccinioideae</taxon>
        <taxon>Vaccinieae</taxon>
        <taxon>Vaccinium</taxon>
    </lineage>
</organism>
<comment type="caution">
    <text evidence="1">The sequence shown here is derived from an EMBL/GenBank/DDBJ whole genome shotgun (WGS) entry which is preliminary data.</text>
</comment>
<evidence type="ECO:0000313" key="1">
    <source>
        <dbReference type="EMBL" id="KAH7841223.1"/>
    </source>
</evidence>
<sequence>MDEYIDEIRGYAQQLEAIGYHIDDDDLVFMPSENEEAQIHRDEHMSSNKVFLTTSSSSQGANDSGVPMMQSGILGNPPVQQLYPTPQQFYQVPMYQNVQSTGAYFPVQQQTNRNNVASGGYYNASGQNFGARRGSQSQQQPWIGSNQATGVPWSGSNQSTGVSFSSGIGPPRPQYAQNSSSGYVPVSQNGQGNSGASGYINNTVYQPSQQQFSQQTPTSNCMETSKEHIVMLPFLAQGHLIPFLALARQIHQTTSFTITIATTPLNTAYLRSAVSSDSTLSQSHRLRLAVLPFNSIDHNLPPNTENTDSLPFNQIITLFHSSAALEFPSHRLVADITAQEGRPPICIISDVFNGWASRVAERIKTVNVSLTTGGAYGTAAYASVWQNLPHRSTDSDEFSVPGFPDSCRFHRSMLHQFTRAADGTDSWSRFFQTQISLSLGGSFGWLCNTAEEIEILGLEILRKYVKLPVWSIGPLLPPAMLNSDASTSITQHSGRESGISTQKCIEWLDSKPNSSVIYISFGSQNTIGSSQMMALAKGLEQSGKSFIWVIRPPIGFDLKGEFRSEWLPEGFEDRITDQKQGLLVRKWAPQLEILRHKSTAAFLSHCGWNSVMEALSQGVPMIGWPLAAEQSYNAKMMVEEMGVCVELTRGLGSVVEAVEVSKVVELVTDVGGKGGEMKRKAVEIGERMKAAMREEGDRKGSSLKAMDDFVAAIVSARRSSNGVVRG</sequence>
<dbReference type="EMBL" id="CM037160">
    <property type="protein sequence ID" value="KAH7841223.1"/>
    <property type="molecule type" value="Genomic_DNA"/>
</dbReference>
<name>A0ACB7XK98_9ERIC</name>
<protein>
    <submittedName>
        <fullName evidence="1">Uncharacterized protein</fullName>
    </submittedName>
</protein>
<accession>A0ACB7XK98</accession>
<evidence type="ECO:0000313" key="2">
    <source>
        <dbReference type="Proteomes" id="UP000828048"/>
    </source>
</evidence>